<dbReference type="InterPro" id="IPR013783">
    <property type="entry name" value="Ig-like_fold"/>
</dbReference>
<comment type="caution">
    <text evidence="2">The sequence shown here is derived from an EMBL/GenBank/DDBJ whole genome shotgun (WGS) entry which is preliminary data.</text>
</comment>
<reference evidence="2 3" key="1">
    <citation type="submission" date="2020-08" db="EMBL/GenBank/DDBJ databases">
        <title>Genomic Encyclopedia of Type Strains, Phase IV (KMG-IV): sequencing the most valuable type-strain genomes for metagenomic binning, comparative biology and taxonomic classification.</title>
        <authorList>
            <person name="Goeker M."/>
        </authorList>
    </citation>
    <scope>NUCLEOTIDE SEQUENCE [LARGE SCALE GENOMIC DNA]</scope>
    <source>
        <strain evidence="2 3">DSM 22548</strain>
    </source>
</reference>
<dbReference type="Gene3D" id="2.60.40.10">
    <property type="entry name" value="Immunoglobulins"/>
    <property type="match status" value="2"/>
</dbReference>
<feature type="chain" id="PRO_5031178964" description="Omp28-related outer membrane protein" evidence="1">
    <location>
        <begin position="26"/>
        <end position="476"/>
    </location>
</feature>
<evidence type="ECO:0008006" key="4">
    <source>
        <dbReference type="Google" id="ProtNLM"/>
    </source>
</evidence>
<evidence type="ECO:0000313" key="2">
    <source>
        <dbReference type="EMBL" id="MBB3702212.1"/>
    </source>
</evidence>
<protein>
    <recommendedName>
        <fullName evidence="4">Omp28-related outer membrane protein</fullName>
    </recommendedName>
</protein>
<sequence>MQRKKLISFLLCLILLCTGFMPVAAQSSNKSSLLGKPLAMQSPQTDALTNAASVSFSSSTTQLNAQPKVNLTITNHGTAKISSINYTYEINGISQTGYRTFSTALPALSDQTAKFDITLPKMTVKGSRTLTVTINKVNNQANEDKAPAETHYIAVYSEIPKKRTLIEEYTGTWCGWCPIGFAAMEMLDKAFKEDFIGVAYHKNDPMAFTTDYSIPVGGFPIASLDRIENSLSPYKGKSSSGFGMKNLLEEKNKMFTPLSIKVEAYFEDEAQTIIQTRSTSSTPVDLKEAKFQVSYILVANGLTEAGDPYHQGKWAQHNNLKGNSKTYPEEDFKPFTSGDSFVKGLTFNFVACARSSKHGIAGSLPTEMTADVDYTHDYRFKLAMAKNAAGHEIYQDKNKLEVVAFIINSETKKVVNACKTKVQSYPVHTGVTDITTAGSETPVAYYSVDGKRLNAPKQGMNIVRLSNGTSRKIFIK</sequence>
<dbReference type="EMBL" id="JACICA010000002">
    <property type="protein sequence ID" value="MBB3702212.1"/>
    <property type="molecule type" value="Genomic_DNA"/>
</dbReference>
<evidence type="ECO:0000256" key="1">
    <source>
        <dbReference type="SAM" id="SignalP"/>
    </source>
</evidence>
<organism evidence="2 3">
    <name type="scientific">Alloprevotella rava</name>
    <dbReference type="NCBI Taxonomy" id="671218"/>
    <lineage>
        <taxon>Bacteria</taxon>
        <taxon>Pseudomonadati</taxon>
        <taxon>Bacteroidota</taxon>
        <taxon>Bacteroidia</taxon>
        <taxon>Bacteroidales</taxon>
        <taxon>Prevotellaceae</taxon>
        <taxon>Alloprevotella</taxon>
    </lineage>
</organism>
<gene>
    <name evidence="2" type="ORF">FHS60_000665</name>
</gene>
<evidence type="ECO:0000313" key="3">
    <source>
        <dbReference type="Proteomes" id="UP000541425"/>
    </source>
</evidence>
<feature type="signal peptide" evidence="1">
    <location>
        <begin position="1"/>
        <end position="25"/>
    </location>
</feature>
<proteinExistence type="predicted"/>
<dbReference type="RefSeq" id="WP_244957413.1">
    <property type="nucleotide sequence ID" value="NZ_JACICA010000002.1"/>
</dbReference>
<dbReference type="AlphaFoldDB" id="A0A7W5UM34"/>
<accession>A0A7W5UM34</accession>
<keyword evidence="1" id="KW-0732">Signal</keyword>
<dbReference type="Proteomes" id="UP000541425">
    <property type="component" value="Unassembled WGS sequence"/>
</dbReference>
<name>A0A7W5UM34_9BACT</name>